<evidence type="ECO:0000256" key="5">
    <source>
        <dbReference type="ARBA" id="ARBA00022859"/>
    </source>
</evidence>
<dbReference type="Gene3D" id="1.10.533.10">
    <property type="entry name" value="Death Domain, Fas"/>
    <property type="match status" value="2"/>
</dbReference>
<sequence length="728" mass="82486">MAEQDDADDFDDVTKLDIFLPVILNCVNGAELVPYMSDILPDGEMKKIRLIARNESPSAATEYLVKLIKQEDDGQTDRRRRWRSFMNALDQADYPFVSKVLQCDTGYSLNHENQTRIIKCLAPYISKRLIPKEINSYLLNKGIINDRDVEEITAEETNYGSFAGAIILLDKINCRVDDWYRLFLEVLYEVPGGGYRHIAREIDEDFVNKKEIQQEEANNALKEIKMTETEQNINRQSEVKKAQNDQNTTEHCQYDTKGDNCPSDNKGDNCPSDNKGDNCPSDTKGDNCPSYTKGDNYLSASGPAFDKVNDLNSPPSVNKHTKSDEMAFRIGKMNKDHSEKTIPKEVDCTSGNVDYVFDGSKNLHDLSNQTDEVANDMSNQIDDVANGLSNQTDDSADQTYVKLELDDAQTFVDKEEISDKKLEDIFENILYMENVEDKVKNTFTLAFNPDFLLEPNITEEEGDSEDDLYEVQSVEDNEIIKKVLELRGYQEELARPGNDGINTIVIAPTGSGKTHVAMGIIQNHFEVMKDRMVPKAVLIVNNSTLASQHFHELQTYLDFSVKCITGASQDKVKSLSTFVSRRDILIVTAQIWLNSLMEKDTTINAFTLVIFDECHHCAQKHPYNKIMEFYMDAKLKDNARDINLPQIIGLTASVNIGKSKEKNVAKEKIVQLMSNLDVHVVSTVRSFKGEQELKEHVQLACDETRTVPEREKQLIWKTDRSTDGDTGE</sequence>
<dbReference type="SMART" id="SM00487">
    <property type="entry name" value="DEXDc"/>
    <property type="match status" value="1"/>
</dbReference>
<proteinExistence type="predicted"/>
<protein>
    <recommendedName>
        <fullName evidence="7">Helicase ATP-binding domain-containing protein</fullName>
    </recommendedName>
</protein>
<dbReference type="InterPro" id="IPR051363">
    <property type="entry name" value="RLR_Helicase"/>
</dbReference>
<dbReference type="PANTHER" id="PTHR14074:SF16">
    <property type="entry name" value="ANTIVIRAL INNATE IMMUNE RESPONSE RECEPTOR RIG-I"/>
    <property type="match status" value="1"/>
</dbReference>
<dbReference type="Proteomes" id="UP001217089">
    <property type="component" value="Unassembled WGS sequence"/>
</dbReference>
<dbReference type="EMBL" id="JARBDR010000328">
    <property type="protein sequence ID" value="KAJ8316348.1"/>
    <property type="molecule type" value="Genomic_DNA"/>
</dbReference>
<dbReference type="CDD" id="cd01671">
    <property type="entry name" value="CARD"/>
    <property type="match status" value="1"/>
</dbReference>
<evidence type="ECO:0000256" key="3">
    <source>
        <dbReference type="ARBA" id="ARBA00022588"/>
    </source>
</evidence>
<keyword evidence="4" id="KW-0832">Ubl conjugation</keyword>
<dbReference type="Pfam" id="PF16739">
    <property type="entry name" value="CARD_2"/>
    <property type="match status" value="1"/>
</dbReference>
<keyword evidence="5" id="KW-0391">Immunity</keyword>
<evidence type="ECO:0000313" key="9">
    <source>
        <dbReference type="Proteomes" id="UP001217089"/>
    </source>
</evidence>
<dbReference type="PANTHER" id="PTHR14074">
    <property type="entry name" value="HELICASE WITH DEATH DOMAIN-RELATED"/>
    <property type="match status" value="1"/>
</dbReference>
<evidence type="ECO:0000259" key="7">
    <source>
        <dbReference type="PROSITE" id="PS51192"/>
    </source>
</evidence>
<keyword evidence="3" id="KW-0399">Innate immunity</keyword>
<dbReference type="InterPro" id="IPR014001">
    <property type="entry name" value="Helicase_ATP-bd"/>
</dbReference>
<name>A0ABQ9FKU7_TEGGR</name>
<keyword evidence="2" id="KW-0597">Phosphoprotein</keyword>
<feature type="region of interest" description="Disordered" evidence="6">
    <location>
        <begin position="227"/>
        <end position="290"/>
    </location>
</feature>
<dbReference type="InterPro" id="IPR031964">
    <property type="entry name" value="CARD_dom"/>
</dbReference>
<keyword evidence="1" id="KW-1017">Isopeptide bond</keyword>
<accession>A0ABQ9FKU7</accession>
<feature type="domain" description="Helicase ATP-binding" evidence="7">
    <location>
        <begin position="494"/>
        <end position="672"/>
    </location>
</feature>
<dbReference type="PROSITE" id="PS51192">
    <property type="entry name" value="HELICASE_ATP_BIND_1"/>
    <property type="match status" value="1"/>
</dbReference>
<evidence type="ECO:0000256" key="4">
    <source>
        <dbReference type="ARBA" id="ARBA00022843"/>
    </source>
</evidence>
<evidence type="ECO:0000256" key="1">
    <source>
        <dbReference type="ARBA" id="ARBA00022499"/>
    </source>
</evidence>
<dbReference type="InterPro" id="IPR011545">
    <property type="entry name" value="DEAD/DEAH_box_helicase_dom"/>
</dbReference>
<reference evidence="8 9" key="1">
    <citation type="submission" date="2022-12" db="EMBL/GenBank/DDBJ databases">
        <title>Chromosome-level genome of Tegillarca granosa.</title>
        <authorList>
            <person name="Kim J."/>
        </authorList>
    </citation>
    <scope>NUCLEOTIDE SEQUENCE [LARGE SCALE GENOMIC DNA]</scope>
    <source>
        <strain evidence="8">Teg-2019</strain>
        <tissue evidence="8">Adductor muscle</tissue>
    </source>
</reference>
<evidence type="ECO:0000256" key="6">
    <source>
        <dbReference type="SAM" id="MobiDB-lite"/>
    </source>
</evidence>
<dbReference type="Gene3D" id="3.40.50.300">
    <property type="entry name" value="P-loop containing nucleotide triphosphate hydrolases"/>
    <property type="match status" value="1"/>
</dbReference>
<gene>
    <name evidence="8" type="ORF">KUTeg_006362</name>
</gene>
<evidence type="ECO:0000313" key="8">
    <source>
        <dbReference type="EMBL" id="KAJ8316348.1"/>
    </source>
</evidence>
<feature type="region of interest" description="Disordered" evidence="6">
    <location>
        <begin position="305"/>
        <end position="325"/>
    </location>
</feature>
<dbReference type="SUPFAM" id="SSF47986">
    <property type="entry name" value="DEATH domain"/>
    <property type="match status" value="1"/>
</dbReference>
<dbReference type="Pfam" id="PF00270">
    <property type="entry name" value="DEAD"/>
    <property type="match status" value="1"/>
</dbReference>
<dbReference type="InterPro" id="IPR027417">
    <property type="entry name" value="P-loop_NTPase"/>
</dbReference>
<dbReference type="SUPFAM" id="SSF52540">
    <property type="entry name" value="P-loop containing nucleoside triphosphate hydrolases"/>
    <property type="match status" value="1"/>
</dbReference>
<comment type="caution">
    <text evidence="8">The sequence shown here is derived from an EMBL/GenBank/DDBJ whole genome shotgun (WGS) entry which is preliminary data.</text>
</comment>
<dbReference type="InterPro" id="IPR011029">
    <property type="entry name" value="DEATH-like_dom_sf"/>
</dbReference>
<keyword evidence="9" id="KW-1185">Reference proteome</keyword>
<evidence type="ECO:0000256" key="2">
    <source>
        <dbReference type="ARBA" id="ARBA00022553"/>
    </source>
</evidence>
<organism evidence="8 9">
    <name type="scientific">Tegillarca granosa</name>
    <name type="common">Malaysian cockle</name>
    <name type="synonym">Anadara granosa</name>
    <dbReference type="NCBI Taxonomy" id="220873"/>
    <lineage>
        <taxon>Eukaryota</taxon>
        <taxon>Metazoa</taxon>
        <taxon>Spiralia</taxon>
        <taxon>Lophotrochozoa</taxon>
        <taxon>Mollusca</taxon>
        <taxon>Bivalvia</taxon>
        <taxon>Autobranchia</taxon>
        <taxon>Pteriomorphia</taxon>
        <taxon>Arcoida</taxon>
        <taxon>Arcoidea</taxon>
        <taxon>Arcidae</taxon>
        <taxon>Tegillarca</taxon>
    </lineage>
</organism>